<evidence type="ECO:0000313" key="3">
    <source>
        <dbReference type="EMBL" id="KAB5595846.1"/>
    </source>
</evidence>
<keyword evidence="4" id="KW-1185">Reference proteome</keyword>
<dbReference type="AlphaFoldDB" id="A0A5N5QXD6"/>
<keyword evidence="2" id="KW-1133">Transmembrane helix</keyword>
<reference evidence="3 4" key="1">
    <citation type="journal article" date="2019" name="Fungal Biol. Biotechnol.">
        <title>Draft genome sequence of fastidious pathogen Ceratobasidium theobromae, which causes vascular-streak dieback in Theobroma cacao.</title>
        <authorList>
            <person name="Ali S.S."/>
            <person name="Asman A."/>
            <person name="Shao J."/>
            <person name="Firmansyah A.P."/>
            <person name="Susilo A.W."/>
            <person name="Rosmana A."/>
            <person name="McMahon P."/>
            <person name="Junaid M."/>
            <person name="Guest D."/>
            <person name="Kheng T.Y."/>
            <person name="Meinhardt L.W."/>
            <person name="Bailey B.A."/>
        </authorList>
    </citation>
    <scope>NUCLEOTIDE SEQUENCE [LARGE SCALE GENOMIC DNA]</scope>
    <source>
        <strain evidence="3 4">CT2</strain>
    </source>
</reference>
<evidence type="ECO:0008006" key="5">
    <source>
        <dbReference type="Google" id="ProtNLM"/>
    </source>
</evidence>
<dbReference type="OrthoDB" id="3245754at2759"/>
<dbReference type="PANTHER" id="PTHR39466">
    <property type="entry name" value="RGS DOMAIN-CONTAINING PROTEIN"/>
    <property type="match status" value="1"/>
</dbReference>
<name>A0A5N5QXD6_9AGAM</name>
<sequence length="503" mass="54803">MGFGKGGPECPCRGPAAWSALLPSLHPLAPTASIDSLIVSATNQPEVVKSNSKRDWFRLPNWAFPVRPVRLPPDDDDPSVPLDTILAGRTKSPIRVVDLRAFLRGDEHVSVTSSQALEFLLTYNSYRAAFFALPLEKQAPHPAVAISGLSLANKAAEIQSRFSTSSRSSSGPVPPQAAKTHAVNPFRAHPRLDPEFQPLRQEQQNIIDLYLQPHSLSPITSLIPPNTLIQALSSAKLTTHPSALDPIASRIHSHLTTETLPRFLDHAVANLSASTSRGRLLIACIAFAAAIVVEVFMTMYHTGRPARLFALPLWMLAIGYAIGSRTGLCFWLALRGTREHKSYERVLPSFLPNDSGFIFSAANLAPGPQPPRLLLARFNIFTQRQKGVGVLDRQHTMAEKGQLPPNISLSIVVNEQQTSHDLRKSFSEDYQLSPVGSINSSTSLVESKDGLVKKLMRLTGTAVDTVAVEDSRVRKLQAMVGVRVAAWLFLGTSMVVAIVMAIP</sequence>
<proteinExistence type="predicted"/>
<dbReference type="Proteomes" id="UP000383932">
    <property type="component" value="Unassembled WGS sequence"/>
</dbReference>
<protein>
    <recommendedName>
        <fullName evidence="5">RGS domain-containing protein</fullName>
    </recommendedName>
</protein>
<dbReference type="EMBL" id="SSOP01000005">
    <property type="protein sequence ID" value="KAB5595846.1"/>
    <property type="molecule type" value="Genomic_DNA"/>
</dbReference>
<dbReference type="SUPFAM" id="SSF48097">
    <property type="entry name" value="Regulator of G-protein signaling, RGS"/>
    <property type="match status" value="1"/>
</dbReference>
<feature type="transmembrane region" description="Helical" evidence="2">
    <location>
        <begin position="480"/>
        <end position="502"/>
    </location>
</feature>
<evidence type="ECO:0000256" key="2">
    <source>
        <dbReference type="SAM" id="Phobius"/>
    </source>
</evidence>
<accession>A0A5N5QXD6</accession>
<feature type="region of interest" description="Disordered" evidence="1">
    <location>
        <begin position="162"/>
        <end position="181"/>
    </location>
</feature>
<dbReference type="PANTHER" id="PTHR39466:SF1">
    <property type="entry name" value="RGS DOMAIN-CONTAINING PROTEIN"/>
    <property type="match status" value="1"/>
</dbReference>
<comment type="caution">
    <text evidence="3">The sequence shown here is derived from an EMBL/GenBank/DDBJ whole genome shotgun (WGS) entry which is preliminary data.</text>
</comment>
<feature type="transmembrane region" description="Helical" evidence="2">
    <location>
        <begin position="280"/>
        <end position="301"/>
    </location>
</feature>
<feature type="transmembrane region" description="Helical" evidence="2">
    <location>
        <begin position="313"/>
        <end position="334"/>
    </location>
</feature>
<gene>
    <name evidence="3" type="ORF">CTheo_610</name>
</gene>
<evidence type="ECO:0000256" key="1">
    <source>
        <dbReference type="SAM" id="MobiDB-lite"/>
    </source>
</evidence>
<dbReference type="InterPro" id="IPR036305">
    <property type="entry name" value="RGS_sf"/>
</dbReference>
<organism evidence="3 4">
    <name type="scientific">Ceratobasidium theobromae</name>
    <dbReference type="NCBI Taxonomy" id="1582974"/>
    <lineage>
        <taxon>Eukaryota</taxon>
        <taxon>Fungi</taxon>
        <taxon>Dikarya</taxon>
        <taxon>Basidiomycota</taxon>
        <taxon>Agaricomycotina</taxon>
        <taxon>Agaricomycetes</taxon>
        <taxon>Cantharellales</taxon>
        <taxon>Ceratobasidiaceae</taxon>
        <taxon>Ceratobasidium</taxon>
    </lineage>
</organism>
<keyword evidence="2" id="KW-0812">Transmembrane</keyword>
<evidence type="ECO:0000313" key="4">
    <source>
        <dbReference type="Proteomes" id="UP000383932"/>
    </source>
</evidence>
<keyword evidence="2" id="KW-0472">Membrane</keyword>